<protein>
    <recommendedName>
        <fullName evidence="6">Outer membrane protein beta-barrel domain-containing protein</fullName>
    </recommendedName>
</protein>
<reference evidence="4 5" key="1">
    <citation type="submission" date="2019-11" db="EMBL/GenBank/DDBJ databases">
        <title>Using colonization assays and comparative genomics to discover symbiosis behaviors and factors in Vibrio fischeri.</title>
        <authorList>
            <person name="Bongrand C."/>
            <person name="Moriano-Gutierrez S."/>
            <person name="Arevalo P."/>
            <person name="Mcfall-Ngai M."/>
            <person name="Visick K."/>
            <person name="Polz M.F."/>
            <person name="Ruby E.G."/>
        </authorList>
    </citation>
    <scope>NUCLEOTIDE SEQUENCE [LARGE SCALE GENOMIC DNA]</scope>
    <source>
        <strain evidence="4">emors.3.2</strain>
        <strain evidence="2">Emors.3.2</strain>
        <strain evidence="3">Emors.4.1</strain>
        <strain evidence="5">emors.4.1</strain>
    </source>
</reference>
<evidence type="ECO:0000313" key="2">
    <source>
        <dbReference type="EMBL" id="MUK45435.1"/>
    </source>
</evidence>
<name>A0A6I3XSN4_ALIFS</name>
<dbReference type="EMBL" id="WOBO01000007">
    <property type="protein sequence ID" value="MUK45435.1"/>
    <property type="molecule type" value="Genomic_DNA"/>
</dbReference>
<evidence type="ECO:0000313" key="5">
    <source>
        <dbReference type="Proteomes" id="UP000448038"/>
    </source>
</evidence>
<organism evidence="2 4">
    <name type="scientific">Aliivibrio fischeri</name>
    <name type="common">Vibrio fischeri</name>
    <dbReference type="NCBI Taxonomy" id="668"/>
    <lineage>
        <taxon>Bacteria</taxon>
        <taxon>Pseudomonadati</taxon>
        <taxon>Pseudomonadota</taxon>
        <taxon>Gammaproteobacteria</taxon>
        <taxon>Vibrionales</taxon>
        <taxon>Vibrionaceae</taxon>
        <taxon>Aliivibrio</taxon>
    </lineage>
</organism>
<comment type="caution">
    <text evidence="2">The sequence shown here is derived from an EMBL/GenBank/DDBJ whole genome shotgun (WGS) entry which is preliminary data.</text>
</comment>
<feature type="signal peptide" evidence="1">
    <location>
        <begin position="1"/>
        <end position="25"/>
    </location>
</feature>
<dbReference type="Proteomes" id="UP000448038">
    <property type="component" value="Unassembled WGS sequence"/>
</dbReference>
<evidence type="ECO:0008006" key="6">
    <source>
        <dbReference type="Google" id="ProtNLM"/>
    </source>
</evidence>
<dbReference type="AlphaFoldDB" id="A0A6I3XSN4"/>
<evidence type="ECO:0000313" key="4">
    <source>
        <dbReference type="Proteomes" id="UP000435323"/>
    </source>
</evidence>
<gene>
    <name evidence="2" type="ORF">GNP77_08570</name>
    <name evidence="3" type="ORF">GNP88_03910</name>
</gene>
<evidence type="ECO:0000256" key="1">
    <source>
        <dbReference type="SAM" id="SignalP"/>
    </source>
</evidence>
<feature type="chain" id="PRO_5036386300" description="Outer membrane protein beta-barrel domain-containing protein" evidence="1">
    <location>
        <begin position="26"/>
        <end position="169"/>
    </location>
</feature>
<keyword evidence="1" id="KW-0732">Signal</keyword>
<dbReference type="EMBL" id="WOBN01000009">
    <property type="protein sequence ID" value="MUK48331.1"/>
    <property type="molecule type" value="Genomic_DNA"/>
</dbReference>
<evidence type="ECO:0000313" key="3">
    <source>
        <dbReference type="EMBL" id="MUK48331.1"/>
    </source>
</evidence>
<proteinExistence type="predicted"/>
<dbReference type="Proteomes" id="UP000435323">
    <property type="component" value="Unassembled WGS sequence"/>
</dbReference>
<accession>A0A6I3XSN4</accession>
<sequence length="169" mass="18425">MRVSKMKKSHLVLAIATLFSANTFANNIHLSPEVKIGPYGGFGIQAGVTDALGFDAAYLSYGRTVYSSSTYDETIDSYRFGVQHMFGASQIHGLQLEVGFADYDGKKTSKGETTKERALGSSIGASYVFQATDQLGLRAGVDLNYFPMSDTYIPYDLATNFNLGMTFTF</sequence>